<name>A0A9P4K7L6_9PLEO</name>
<accession>A0A9P4K7L6</accession>
<dbReference type="Proteomes" id="UP000800093">
    <property type="component" value="Unassembled WGS sequence"/>
</dbReference>
<protein>
    <submittedName>
        <fullName evidence="2">Uncharacterized protein</fullName>
    </submittedName>
</protein>
<dbReference type="AlphaFoldDB" id="A0A9P4K7L6"/>
<proteinExistence type="predicted"/>
<gene>
    <name evidence="2" type="ORF">CC78DRAFT_619326</name>
</gene>
<sequence>MPPYKVQGGRPRLEHTARNIQASRGKDKVPRADIRNRMQMQGGGMRRIDRGKGSSGVSQGLEIRNYGGREARKTGCGAEERGFVIAADTDGDEDEDTSPLFSCREWGESNLGSRSNAGPYEANACPTGLRILWLECAPDFVETYVTSANGIPPKSLDNARASRVGHFRAGIQEEWRRNKFY</sequence>
<keyword evidence="3" id="KW-1185">Reference proteome</keyword>
<evidence type="ECO:0000313" key="2">
    <source>
        <dbReference type="EMBL" id="KAF2261565.1"/>
    </source>
</evidence>
<reference evidence="3" key="1">
    <citation type="journal article" date="2020" name="Stud. Mycol.">
        <title>101 Dothideomycetes genomes: A test case for predicting lifestyles and emergence of pathogens.</title>
        <authorList>
            <person name="Haridas S."/>
            <person name="Albert R."/>
            <person name="Binder M."/>
            <person name="Bloem J."/>
            <person name="LaButti K."/>
            <person name="Salamov A."/>
            <person name="Andreopoulos B."/>
            <person name="Baker S."/>
            <person name="Barry K."/>
            <person name="Bills G."/>
            <person name="Bluhm B."/>
            <person name="Cannon C."/>
            <person name="Castanera R."/>
            <person name="Culley D."/>
            <person name="Daum C."/>
            <person name="Ezra D."/>
            <person name="Gonzalez J."/>
            <person name="Henrissat B."/>
            <person name="Kuo A."/>
            <person name="Liang C."/>
            <person name="Lipzen A."/>
            <person name="Lutzoni F."/>
            <person name="Magnuson J."/>
            <person name="Mondo S."/>
            <person name="Nolan M."/>
            <person name="Ohm R."/>
            <person name="Pangilinan J."/>
            <person name="Park H.-J."/>
            <person name="Ramirez L."/>
            <person name="Alfaro M."/>
            <person name="Sun H."/>
            <person name="Tritt A."/>
            <person name="Yoshinaga Y."/>
            <person name="Zwiers L.-H."/>
            <person name="Turgeon B."/>
            <person name="Goodwin S."/>
            <person name="Spatafora J."/>
            <person name="Crous P."/>
            <person name="Grigoriev I."/>
        </authorList>
    </citation>
    <scope>NUCLEOTIDE SEQUENCE [LARGE SCALE GENOMIC DNA]</scope>
    <source>
        <strain evidence="3">CBS 304.66</strain>
    </source>
</reference>
<evidence type="ECO:0000313" key="3">
    <source>
        <dbReference type="Proteomes" id="UP000800093"/>
    </source>
</evidence>
<organism evidence="2 3">
    <name type="scientific">Lojkania enalia</name>
    <dbReference type="NCBI Taxonomy" id="147567"/>
    <lineage>
        <taxon>Eukaryota</taxon>
        <taxon>Fungi</taxon>
        <taxon>Dikarya</taxon>
        <taxon>Ascomycota</taxon>
        <taxon>Pezizomycotina</taxon>
        <taxon>Dothideomycetes</taxon>
        <taxon>Pleosporomycetidae</taxon>
        <taxon>Pleosporales</taxon>
        <taxon>Pleosporales incertae sedis</taxon>
        <taxon>Lojkania</taxon>
    </lineage>
</organism>
<dbReference type="EMBL" id="ML986655">
    <property type="protein sequence ID" value="KAF2261565.1"/>
    <property type="molecule type" value="Genomic_DNA"/>
</dbReference>
<evidence type="ECO:0000256" key="1">
    <source>
        <dbReference type="SAM" id="MobiDB-lite"/>
    </source>
</evidence>
<comment type="caution">
    <text evidence="2">The sequence shown here is derived from an EMBL/GenBank/DDBJ whole genome shotgun (WGS) entry which is preliminary data.</text>
</comment>
<feature type="region of interest" description="Disordered" evidence="1">
    <location>
        <begin position="1"/>
        <end position="32"/>
    </location>
</feature>